<feature type="compositionally biased region" description="Pro residues" evidence="1">
    <location>
        <begin position="52"/>
        <end position="63"/>
    </location>
</feature>
<evidence type="ECO:0000256" key="1">
    <source>
        <dbReference type="SAM" id="MobiDB-lite"/>
    </source>
</evidence>
<dbReference type="Pfam" id="PF20245">
    <property type="entry name" value="DUF6600"/>
    <property type="match status" value="1"/>
</dbReference>
<accession>A0A382NJD9</accession>
<reference evidence="2" key="1">
    <citation type="submission" date="2018-05" db="EMBL/GenBank/DDBJ databases">
        <authorList>
            <person name="Lanie J.A."/>
            <person name="Ng W.-L."/>
            <person name="Kazmierczak K.M."/>
            <person name="Andrzejewski T.M."/>
            <person name="Davidsen T.M."/>
            <person name="Wayne K.J."/>
            <person name="Tettelin H."/>
            <person name="Glass J.I."/>
            <person name="Rusch D."/>
            <person name="Podicherti R."/>
            <person name="Tsui H.-C.T."/>
            <person name="Winkler M.E."/>
        </authorList>
    </citation>
    <scope>NUCLEOTIDE SEQUENCE</scope>
</reference>
<name>A0A382NJD9_9ZZZZ</name>
<sequence length="256" mass="28166">MKANIHNLMAGSLMLTVALAAGCERESKGPRVYNHPPATVGPPPDLSQFDAPAPPAPEAPPAPVESKPEPVAQIAPSPPAARAVELHPEVADVVDMAKRGVGDEALLAYVEQNPLTRRIAPETIIFLNDLGVPENVVALMIRQGDDAQEVEENEGVPMEPARVTGQPLASTPPPTPPPANSPPVVNNHYYGALDPYGDWIYDSSHGWVWRPTVAMVDVSWRPYRQGGRWIYSDVGWYWHSYYSWGWAPFHYGRWNR</sequence>
<protein>
    <submittedName>
        <fullName evidence="2">Uncharacterized protein</fullName>
    </submittedName>
</protein>
<dbReference type="EMBL" id="UINC01100611">
    <property type="protein sequence ID" value="SVC60800.1"/>
    <property type="molecule type" value="Genomic_DNA"/>
</dbReference>
<gene>
    <name evidence="2" type="ORF">METZ01_LOCUS313654</name>
</gene>
<feature type="region of interest" description="Disordered" evidence="1">
    <location>
        <begin position="148"/>
        <end position="183"/>
    </location>
</feature>
<evidence type="ECO:0000313" key="2">
    <source>
        <dbReference type="EMBL" id="SVC60800.1"/>
    </source>
</evidence>
<dbReference type="InterPro" id="IPR046535">
    <property type="entry name" value="DUF6600"/>
</dbReference>
<dbReference type="PROSITE" id="PS51257">
    <property type="entry name" value="PROKAR_LIPOPROTEIN"/>
    <property type="match status" value="1"/>
</dbReference>
<feature type="non-terminal residue" evidence="2">
    <location>
        <position position="256"/>
    </location>
</feature>
<organism evidence="2">
    <name type="scientific">marine metagenome</name>
    <dbReference type="NCBI Taxonomy" id="408172"/>
    <lineage>
        <taxon>unclassified sequences</taxon>
        <taxon>metagenomes</taxon>
        <taxon>ecological metagenomes</taxon>
    </lineage>
</organism>
<feature type="compositionally biased region" description="Pro residues" evidence="1">
    <location>
        <begin position="170"/>
        <end position="181"/>
    </location>
</feature>
<feature type="region of interest" description="Disordered" evidence="1">
    <location>
        <begin position="30"/>
        <end position="80"/>
    </location>
</feature>
<proteinExistence type="predicted"/>
<dbReference type="AlphaFoldDB" id="A0A382NJD9"/>